<dbReference type="SUPFAM" id="SSF52833">
    <property type="entry name" value="Thioredoxin-like"/>
    <property type="match status" value="1"/>
</dbReference>
<comment type="caution">
    <text evidence="2">The sequence shown here is derived from an EMBL/GenBank/DDBJ whole genome shotgun (WGS) entry which is preliminary data.</text>
</comment>
<evidence type="ECO:0000313" key="3">
    <source>
        <dbReference type="Proteomes" id="UP000389128"/>
    </source>
</evidence>
<dbReference type="Gene3D" id="3.40.30.10">
    <property type="entry name" value="Glutaredoxin"/>
    <property type="match status" value="1"/>
</dbReference>
<reference evidence="2 3" key="1">
    <citation type="submission" date="2019-01" db="EMBL/GenBank/DDBJ databases">
        <title>Zoogloea oleivorans genome sequencing and assembly.</title>
        <authorList>
            <person name="Tancsics A."/>
            <person name="Farkas M."/>
            <person name="Kriszt B."/>
            <person name="Maroti G."/>
            <person name="Horvath B."/>
        </authorList>
    </citation>
    <scope>NUCLEOTIDE SEQUENCE [LARGE SCALE GENOMIC DNA]</scope>
    <source>
        <strain evidence="2 3">Buc</strain>
    </source>
</reference>
<dbReference type="GO" id="GO:0016491">
    <property type="term" value="F:oxidoreductase activity"/>
    <property type="evidence" value="ECO:0007669"/>
    <property type="project" value="InterPro"/>
</dbReference>
<organism evidence="2 3">
    <name type="scientific">Zoogloea oleivorans</name>
    <dbReference type="NCBI Taxonomy" id="1552750"/>
    <lineage>
        <taxon>Bacteria</taxon>
        <taxon>Pseudomonadati</taxon>
        <taxon>Pseudomonadota</taxon>
        <taxon>Betaproteobacteria</taxon>
        <taxon>Rhodocyclales</taxon>
        <taxon>Zoogloeaceae</taxon>
        <taxon>Zoogloea</taxon>
    </lineage>
</organism>
<keyword evidence="3" id="KW-1185">Reference proteome</keyword>
<evidence type="ECO:0000259" key="1">
    <source>
        <dbReference type="Pfam" id="PF01323"/>
    </source>
</evidence>
<dbReference type="RefSeq" id="WP_148581710.1">
    <property type="nucleotide sequence ID" value="NZ_SDKK01000048.1"/>
</dbReference>
<proteinExistence type="predicted"/>
<accession>A0A6C2C9S6</accession>
<evidence type="ECO:0000313" key="2">
    <source>
        <dbReference type="EMBL" id="TYC50778.1"/>
    </source>
</evidence>
<gene>
    <name evidence="2" type="ORF">ETQ85_24920</name>
</gene>
<sequence length="220" mass="24682">MSQSQPLTIEIVSDVVCPWCFIGLRRLDLALEAVRRRHPDFQCIKRWRPFFLNPSTSPDGEPYLPHLVKKFGGPERVQAAFQHVRDAGAAYGLDYRFEDIKVLANTFQAHRLIHWAQQSGDAQILVERLLVGQFQRGENLGDKAVLANIAVECGYSKDAVVEYLDSDEDNQFVREQERESKAWGATAVPTFVVGRKLMVAGAEDPMLLAGAIEQVLAKDS</sequence>
<feature type="domain" description="DSBA-like thioredoxin" evidence="1">
    <location>
        <begin position="8"/>
        <end position="212"/>
    </location>
</feature>
<dbReference type="PANTHER" id="PTHR13887">
    <property type="entry name" value="GLUTATHIONE S-TRANSFERASE KAPPA"/>
    <property type="match status" value="1"/>
</dbReference>
<dbReference type="OrthoDB" id="9799122at2"/>
<dbReference type="Pfam" id="PF01323">
    <property type="entry name" value="DSBA"/>
    <property type="match status" value="1"/>
</dbReference>
<dbReference type="AlphaFoldDB" id="A0A6C2C9S6"/>
<dbReference type="PANTHER" id="PTHR13887:SF41">
    <property type="entry name" value="THIOREDOXIN SUPERFAMILY PROTEIN"/>
    <property type="match status" value="1"/>
</dbReference>
<dbReference type="InterPro" id="IPR036249">
    <property type="entry name" value="Thioredoxin-like_sf"/>
</dbReference>
<name>A0A6C2C9S6_9RHOO</name>
<dbReference type="Proteomes" id="UP000389128">
    <property type="component" value="Unassembled WGS sequence"/>
</dbReference>
<dbReference type="InterPro" id="IPR001853">
    <property type="entry name" value="DSBA-like_thioredoxin_dom"/>
</dbReference>
<dbReference type="CDD" id="cd03024">
    <property type="entry name" value="DsbA_FrnE"/>
    <property type="match status" value="1"/>
</dbReference>
<protein>
    <submittedName>
        <fullName evidence="2">DsbA family oxidoreductase</fullName>
    </submittedName>
</protein>
<dbReference type="EMBL" id="SDKK01000048">
    <property type="protein sequence ID" value="TYC50778.1"/>
    <property type="molecule type" value="Genomic_DNA"/>
</dbReference>